<feature type="domain" description="OmpR/PhoB-type" evidence="8">
    <location>
        <begin position="133"/>
        <end position="232"/>
    </location>
</feature>
<dbReference type="SUPFAM" id="SSF52172">
    <property type="entry name" value="CheY-like"/>
    <property type="match status" value="1"/>
</dbReference>
<dbReference type="Gene3D" id="1.10.10.10">
    <property type="entry name" value="Winged helix-like DNA-binding domain superfamily/Winged helix DNA-binding domain"/>
    <property type="match status" value="1"/>
</dbReference>
<keyword evidence="1 5" id="KW-0597">Phosphoprotein</keyword>
<dbReference type="InterPro" id="IPR039420">
    <property type="entry name" value="WalR-like"/>
</dbReference>
<dbReference type="GO" id="GO:0000976">
    <property type="term" value="F:transcription cis-regulatory region binding"/>
    <property type="evidence" value="ECO:0007669"/>
    <property type="project" value="TreeGrafter"/>
</dbReference>
<accession>A0AAU7MDB3</accession>
<dbReference type="EMBL" id="CP159342">
    <property type="protein sequence ID" value="XCH76319.1"/>
    <property type="molecule type" value="Genomic_DNA"/>
</dbReference>
<dbReference type="InterPro" id="IPR001867">
    <property type="entry name" value="OmpR/PhoB-type_DNA-bd"/>
</dbReference>
<dbReference type="EMBL" id="CP157762">
    <property type="protein sequence ID" value="XBP95615.1"/>
    <property type="molecule type" value="Genomic_DNA"/>
</dbReference>
<dbReference type="PANTHER" id="PTHR48111">
    <property type="entry name" value="REGULATOR OF RPOS"/>
    <property type="match status" value="1"/>
</dbReference>
<evidence type="ECO:0000256" key="3">
    <source>
        <dbReference type="ARBA" id="ARBA00023125"/>
    </source>
</evidence>
<dbReference type="CDD" id="cd00383">
    <property type="entry name" value="trans_reg_C"/>
    <property type="match status" value="1"/>
</dbReference>
<dbReference type="PROSITE" id="PS50110">
    <property type="entry name" value="RESPONSE_REGULATORY"/>
    <property type="match status" value="1"/>
</dbReference>
<dbReference type="GO" id="GO:0032993">
    <property type="term" value="C:protein-DNA complex"/>
    <property type="evidence" value="ECO:0007669"/>
    <property type="project" value="TreeGrafter"/>
</dbReference>
<dbReference type="SMART" id="SM00448">
    <property type="entry name" value="REC"/>
    <property type="match status" value="1"/>
</dbReference>
<evidence type="ECO:0000259" key="8">
    <source>
        <dbReference type="PROSITE" id="PS51755"/>
    </source>
</evidence>
<dbReference type="AlphaFoldDB" id="A0AAU7MDB3"/>
<gene>
    <name evidence="10" type="ORF">ABUL08_09580</name>
    <name evidence="9" type="ORF">VK199_09530</name>
</gene>
<reference evidence="10" key="2">
    <citation type="submission" date="2024-06" db="EMBL/GenBank/DDBJ databases">
        <title>Micromonospora mangrovi CCTCC AA 2012012 genome sequences.</title>
        <authorList>
            <person name="Gao J."/>
        </authorList>
    </citation>
    <scope>NUCLEOTIDE SEQUENCE</scope>
    <source>
        <strain evidence="10">CCTCC AA 2012012</strain>
    </source>
</reference>
<dbReference type="Gene3D" id="6.10.250.690">
    <property type="match status" value="1"/>
</dbReference>
<keyword evidence="4" id="KW-0804">Transcription</keyword>
<keyword evidence="2" id="KW-0805">Transcription regulation</keyword>
<evidence type="ECO:0000256" key="2">
    <source>
        <dbReference type="ARBA" id="ARBA00023015"/>
    </source>
</evidence>
<dbReference type="Pfam" id="PF00486">
    <property type="entry name" value="Trans_reg_C"/>
    <property type="match status" value="1"/>
</dbReference>
<feature type="DNA-binding region" description="OmpR/PhoB-type" evidence="6">
    <location>
        <begin position="133"/>
        <end position="232"/>
    </location>
</feature>
<evidence type="ECO:0000259" key="7">
    <source>
        <dbReference type="PROSITE" id="PS50110"/>
    </source>
</evidence>
<dbReference type="InterPro" id="IPR011006">
    <property type="entry name" value="CheY-like_superfamily"/>
</dbReference>
<protein>
    <submittedName>
        <fullName evidence="9">Response regulator transcription factor</fullName>
    </submittedName>
</protein>
<evidence type="ECO:0000313" key="9">
    <source>
        <dbReference type="EMBL" id="XBP95615.1"/>
    </source>
</evidence>
<evidence type="ECO:0000256" key="4">
    <source>
        <dbReference type="ARBA" id="ARBA00023163"/>
    </source>
</evidence>
<dbReference type="Pfam" id="PF00072">
    <property type="entry name" value="Response_reg"/>
    <property type="match status" value="1"/>
</dbReference>
<evidence type="ECO:0000256" key="5">
    <source>
        <dbReference type="PROSITE-ProRule" id="PRU00169"/>
    </source>
</evidence>
<dbReference type="Gene3D" id="3.40.50.2300">
    <property type="match status" value="1"/>
</dbReference>
<proteinExistence type="predicted"/>
<feature type="domain" description="Response regulatory" evidence="7">
    <location>
        <begin position="3"/>
        <end position="116"/>
    </location>
</feature>
<keyword evidence="3 6" id="KW-0238">DNA-binding</keyword>
<dbReference type="RefSeq" id="WP_350936589.1">
    <property type="nucleotide sequence ID" value="NZ_CP157762.1"/>
</dbReference>
<name>A0AAU7MDB3_9ACTN</name>
<evidence type="ECO:0000256" key="1">
    <source>
        <dbReference type="ARBA" id="ARBA00022553"/>
    </source>
</evidence>
<evidence type="ECO:0000256" key="6">
    <source>
        <dbReference type="PROSITE-ProRule" id="PRU01091"/>
    </source>
</evidence>
<dbReference type="InterPro" id="IPR001789">
    <property type="entry name" value="Sig_transdc_resp-reg_receiver"/>
</dbReference>
<reference evidence="9" key="1">
    <citation type="submission" date="2024-01" db="EMBL/GenBank/DDBJ databases">
        <title>The genome sequence of Micromonospora mangrovi CCTCC AA 2012012.</title>
        <authorList>
            <person name="Gao J."/>
        </authorList>
    </citation>
    <scope>NUCLEOTIDE SEQUENCE</scope>
    <source>
        <strain evidence="9">CCTCC AA 2012012</strain>
    </source>
</reference>
<dbReference type="SMART" id="SM00862">
    <property type="entry name" value="Trans_reg_C"/>
    <property type="match status" value="1"/>
</dbReference>
<dbReference type="GO" id="GO:0000156">
    <property type="term" value="F:phosphorelay response regulator activity"/>
    <property type="evidence" value="ECO:0007669"/>
    <property type="project" value="TreeGrafter"/>
</dbReference>
<dbReference type="GO" id="GO:0006355">
    <property type="term" value="P:regulation of DNA-templated transcription"/>
    <property type="evidence" value="ECO:0007669"/>
    <property type="project" value="InterPro"/>
</dbReference>
<organism evidence="9">
    <name type="scientific">Micromonospora sp. CCTCC AA 2012012</name>
    <dbReference type="NCBI Taxonomy" id="3111921"/>
    <lineage>
        <taxon>Bacteria</taxon>
        <taxon>Bacillati</taxon>
        <taxon>Actinomycetota</taxon>
        <taxon>Actinomycetes</taxon>
        <taxon>Micromonosporales</taxon>
        <taxon>Micromonosporaceae</taxon>
        <taxon>Micromonospora</taxon>
    </lineage>
</organism>
<dbReference type="PROSITE" id="PS51755">
    <property type="entry name" value="OMPR_PHOB"/>
    <property type="match status" value="1"/>
</dbReference>
<evidence type="ECO:0000313" key="10">
    <source>
        <dbReference type="EMBL" id="XCH76319.1"/>
    </source>
</evidence>
<dbReference type="PANTHER" id="PTHR48111:SF4">
    <property type="entry name" value="DNA-BINDING DUAL TRANSCRIPTIONAL REGULATOR OMPR"/>
    <property type="match status" value="1"/>
</dbReference>
<feature type="modified residue" description="4-aspartylphosphate" evidence="5">
    <location>
        <position position="52"/>
    </location>
</feature>
<dbReference type="InterPro" id="IPR036388">
    <property type="entry name" value="WH-like_DNA-bd_sf"/>
</dbReference>
<sequence>MPLVLIVEDDPSVRRALTLALTKAGYLVQPATTALEALKLTMSINPSVIVLDLGLPDMDGADALVMIRAVSSVPVIVATARRAEQDMVRLLNAGADDYVTKPFSAAQLQARIAAVLRRGGSATPRQDVGPTLPEIVEVGPLRIDPNTRAVLFHGSPMTLTRKEFELLRYLAERADRVITREELYLSIWKQPLMKGDQTLATHTSILRRKLGESASRPGMLRTIRGVGLMLTDSP</sequence>
<dbReference type="GO" id="GO:0005829">
    <property type="term" value="C:cytosol"/>
    <property type="evidence" value="ECO:0007669"/>
    <property type="project" value="TreeGrafter"/>
</dbReference>